<sequence>MGAQSIFNTYCTTCHQYKINFQFGTKVTCVGNDLVLCAIPQYTLMFVLRAPGFDTDYLVANILYHNESKICFLTIVILIYNSYRMECSLFGNYCNELNAFLSCGELQNIVISVQFAKVKIFQEKVCLQNCLDCTKIIYNIQSKDAIELKKRMIESTNSPTQGLSQLCDSGKQNVEDEFISFIHRNTIQGLKDSTIKHIVANDDWWYTACLCGKVVYPDSKMFFCEKCNKHVIKVQQRYKLKVRVIDKTDSTTFILFDRDATTLINKSCAELFESHDKNGDSGVLPKEFDLLIDKVVLFKVGCVKDQSLRFDQSFRVKKVCIDDTTIQRFCDGRVENVDLFNKFSNEVVDLQSKTVGLGSDNLLATAPEVVAPRVTRDFASPTHTPDDDISLRILRKNIKFKKGVV</sequence>
<protein>
    <recommendedName>
        <fullName evidence="6">Replication factor A C-terminal domain-containing protein</fullName>
    </recommendedName>
</protein>
<organism evidence="7 8">
    <name type="scientific">Phaseolus vulgaris</name>
    <name type="common">Kidney bean</name>
    <name type="synonym">French bean</name>
    <dbReference type="NCBI Taxonomy" id="3885"/>
    <lineage>
        <taxon>Eukaryota</taxon>
        <taxon>Viridiplantae</taxon>
        <taxon>Streptophyta</taxon>
        <taxon>Embryophyta</taxon>
        <taxon>Tracheophyta</taxon>
        <taxon>Spermatophyta</taxon>
        <taxon>Magnoliopsida</taxon>
        <taxon>eudicotyledons</taxon>
        <taxon>Gunneridae</taxon>
        <taxon>Pentapetalae</taxon>
        <taxon>rosids</taxon>
        <taxon>fabids</taxon>
        <taxon>Fabales</taxon>
        <taxon>Fabaceae</taxon>
        <taxon>Papilionoideae</taxon>
        <taxon>50 kb inversion clade</taxon>
        <taxon>NPAAA clade</taxon>
        <taxon>indigoferoid/millettioid clade</taxon>
        <taxon>Phaseoleae</taxon>
        <taxon>Phaseolus</taxon>
    </lineage>
</organism>
<dbReference type="CDD" id="cd04476">
    <property type="entry name" value="RPA1_DBD_C"/>
    <property type="match status" value="1"/>
</dbReference>
<keyword evidence="8" id="KW-1185">Reference proteome</keyword>
<dbReference type="STRING" id="3885.V7CX55"/>
<dbReference type="GO" id="GO:0003677">
    <property type="term" value="F:DNA binding"/>
    <property type="evidence" value="ECO:0007669"/>
    <property type="project" value="UniProtKB-KW"/>
</dbReference>
<keyword evidence="5" id="KW-0238">DNA-binding</keyword>
<accession>V7CX55</accession>
<evidence type="ECO:0000256" key="5">
    <source>
        <dbReference type="ARBA" id="ARBA00023125"/>
    </source>
</evidence>
<evidence type="ECO:0000313" key="8">
    <source>
        <dbReference type="Proteomes" id="UP000000226"/>
    </source>
</evidence>
<dbReference type="OrthoDB" id="1040769at2759"/>
<feature type="domain" description="Replication factor A C-terminal" evidence="6">
    <location>
        <begin position="197"/>
        <end position="299"/>
    </location>
</feature>
<dbReference type="SUPFAM" id="SSF50249">
    <property type="entry name" value="Nucleic acid-binding proteins"/>
    <property type="match status" value="1"/>
</dbReference>
<dbReference type="PANTHER" id="PTHR47165">
    <property type="entry name" value="OS03G0429900 PROTEIN"/>
    <property type="match status" value="1"/>
</dbReference>
<evidence type="ECO:0000313" key="7">
    <source>
        <dbReference type="EMBL" id="ESW33865.1"/>
    </source>
</evidence>
<dbReference type="Gramene" id="ESW33865">
    <property type="protein sequence ID" value="ESW33865"/>
    <property type="gene ID" value="PHAVU_001G105000g"/>
</dbReference>
<dbReference type="AlphaFoldDB" id="V7CX55"/>
<dbReference type="InterPro" id="IPR012340">
    <property type="entry name" value="NA-bd_OB-fold"/>
</dbReference>
<dbReference type="OMA" id="ENVGEEC"/>
<evidence type="ECO:0000256" key="3">
    <source>
        <dbReference type="ARBA" id="ARBA00022771"/>
    </source>
</evidence>
<comment type="similarity">
    <text evidence="1">Belongs to the replication factor A protein 1 family.</text>
</comment>
<evidence type="ECO:0000256" key="4">
    <source>
        <dbReference type="ARBA" id="ARBA00022833"/>
    </source>
</evidence>
<dbReference type="PANTHER" id="PTHR47165:SF4">
    <property type="entry name" value="OS03G0429900 PROTEIN"/>
    <property type="match status" value="1"/>
</dbReference>
<dbReference type="InterPro" id="IPR013955">
    <property type="entry name" value="Rep_factor-A_C"/>
</dbReference>
<name>V7CX55_PHAVU</name>
<dbReference type="InterPro" id="IPR047192">
    <property type="entry name" value="Euk_RPA1_DBD_C"/>
</dbReference>
<dbReference type="eggNOG" id="KOG0851">
    <property type="taxonomic scope" value="Eukaryota"/>
</dbReference>
<evidence type="ECO:0000256" key="1">
    <source>
        <dbReference type="ARBA" id="ARBA00005690"/>
    </source>
</evidence>
<reference evidence="8" key="1">
    <citation type="journal article" date="2014" name="Nat. Genet.">
        <title>A reference genome for common bean and genome-wide analysis of dual domestications.</title>
        <authorList>
            <person name="Schmutz J."/>
            <person name="McClean P.E."/>
            <person name="Mamidi S."/>
            <person name="Wu G.A."/>
            <person name="Cannon S.B."/>
            <person name="Grimwood J."/>
            <person name="Jenkins J."/>
            <person name="Shu S."/>
            <person name="Song Q."/>
            <person name="Chavarro C."/>
            <person name="Torres-Torres M."/>
            <person name="Geffroy V."/>
            <person name="Moghaddam S.M."/>
            <person name="Gao D."/>
            <person name="Abernathy B."/>
            <person name="Barry K."/>
            <person name="Blair M."/>
            <person name="Brick M.A."/>
            <person name="Chovatia M."/>
            <person name="Gepts P."/>
            <person name="Goodstein D.M."/>
            <person name="Gonzales M."/>
            <person name="Hellsten U."/>
            <person name="Hyten D.L."/>
            <person name="Jia G."/>
            <person name="Kelly J.D."/>
            <person name="Kudrna D."/>
            <person name="Lee R."/>
            <person name="Richard M.M."/>
            <person name="Miklas P.N."/>
            <person name="Osorno J.M."/>
            <person name="Rodrigues J."/>
            <person name="Thareau V."/>
            <person name="Urrea C.A."/>
            <person name="Wang M."/>
            <person name="Yu Y."/>
            <person name="Zhang M."/>
            <person name="Wing R.A."/>
            <person name="Cregan P.B."/>
            <person name="Rokhsar D.S."/>
            <person name="Jackson S.A."/>
        </authorList>
    </citation>
    <scope>NUCLEOTIDE SEQUENCE [LARGE SCALE GENOMIC DNA]</scope>
    <source>
        <strain evidence="8">cv. G19833</strain>
    </source>
</reference>
<dbReference type="GO" id="GO:0008270">
    <property type="term" value="F:zinc ion binding"/>
    <property type="evidence" value="ECO:0007669"/>
    <property type="project" value="UniProtKB-KW"/>
</dbReference>
<dbReference type="Proteomes" id="UP000000226">
    <property type="component" value="Chromosome 1"/>
</dbReference>
<dbReference type="EMBL" id="CM002288">
    <property type="protein sequence ID" value="ESW33865.1"/>
    <property type="molecule type" value="Genomic_DNA"/>
</dbReference>
<dbReference type="Gene3D" id="2.40.50.140">
    <property type="entry name" value="Nucleic acid-binding proteins"/>
    <property type="match status" value="2"/>
</dbReference>
<proteinExistence type="inferred from homology"/>
<dbReference type="Pfam" id="PF08646">
    <property type="entry name" value="Rep_fac-A_C"/>
    <property type="match status" value="1"/>
</dbReference>
<keyword evidence="2" id="KW-0479">Metal-binding</keyword>
<keyword evidence="4" id="KW-0862">Zinc</keyword>
<evidence type="ECO:0000259" key="6">
    <source>
        <dbReference type="Pfam" id="PF08646"/>
    </source>
</evidence>
<keyword evidence="3" id="KW-0863">Zinc-finger</keyword>
<gene>
    <name evidence="7" type="ORF">PHAVU_001G105000g</name>
</gene>
<evidence type="ECO:0000256" key="2">
    <source>
        <dbReference type="ARBA" id="ARBA00022723"/>
    </source>
</evidence>